<dbReference type="SMART" id="SM00257">
    <property type="entry name" value="LysM"/>
    <property type="match status" value="3"/>
</dbReference>
<feature type="signal peptide" evidence="3">
    <location>
        <begin position="1"/>
        <end position="30"/>
    </location>
</feature>
<dbReference type="SUPFAM" id="SSF54106">
    <property type="entry name" value="LysM domain"/>
    <property type="match status" value="3"/>
</dbReference>
<feature type="region of interest" description="Disordered" evidence="2">
    <location>
        <begin position="33"/>
        <end position="60"/>
    </location>
</feature>
<keyword evidence="6" id="KW-1185">Reference proteome</keyword>
<dbReference type="InterPro" id="IPR008258">
    <property type="entry name" value="Transglycosylase_SLT_dom_1"/>
</dbReference>
<dbReference type="AlphaFoldDB" id="A0A1G5QP88"/>
<name>A0A1G5QP88_9GAMM</name>
<evidence type="ECO:0000313" key="5">
    <source>
        <dbReference type="EMBL" id="SCZ63552.1"/>
    </source>
</evidence>
<dbReference type="CDD" id="cd16894">
    <property type="entry name" value="MltD-like"/>
    <property type="match status" value="1"/>
</dbReference>
<dbReference type="InterPro" id="IPR018392">
    <property type="entry name" value="LysM"/>
</dbReference>
<feature type="chain" id="PRO_5011551297" evidence="3">
    <location>
        <begin position="31"/>
        <end position="559"/>
    </location>
</feature>
<dbReference type="Pfam" id="PF01464">
    <property type="entry name" value="SLT"/>
    <property type="match status" value="1"/>
</dbReference>
<evidence type="ECO:0000256" key="2">
    <source>
        <dbReference type="SAM" id="MobiDB-lite"/>
    </source>
</evidence>
<dbReference type="InterPro" id="IPR023346">
    <property type="entry name" value="Lysozyme-like_dom_sf"/>
</dbReference>
<dbReference type="PANTHER" id="PTHR33734">
    <property type="entry name" value="LYSM DOMAIN-CONTAINING GPI-ANCHORED PROTEIN 2"/>
    <property type="match status" value="1"/>
</dbReference>
<dbReference type="InterPro" id="IPR036779">
    <property type="entry name" value="LysM_dom_sf"/>
</dbReference>
<feature type="domain" description="LysM" evidence="4">
    <location>
        <begin position="504"/>
        <end position="548"/>
    </location>
</feature>
<gene>
    <name evidence="5" type="ORF">SAMN03097708_02501</name>
</gene>
<dbReference type="PANTHER" id="PTHR33734:SF22">
    <property type="entry name" value="MEMBRANE-BOUND LYTIC MUREIN TRANSGLYCOSYLASE D"/>
    <property type="match status" value="1"/>
</dbReference>
<dbReference type="PROSITE" id="PS51782">
    <property type="entry name" value="LYSM"/>
    <property type="match status" value="3"/>
</dbReference>
<dbReference type="GO" id="GO:0008932">
    <property type="term" value="F:lytic endotransglycosylase activity"/>
    <property type="evidence" value="ECO:0007669"/>
    <property type="project" value="TreeGrafter"/>
</dbReference>
<evidence type="ECO:0000256" key="3">
    <source>
        <dbReference type="SAM" id="SignalP"/>
    </source>
</evidence>
<keyword evidence="3" id="KW-0732">Signal</keyword>
<dbReference type="Pfam" id="PF01476">
    <property type="entry name" value="LysM"/>
    <property type="match status" value="3"/>
</dbReference>
<dbReference type="OrthoDB" id="9815002at2"/>
<feature type="domain" description="LysM" evidence="4">
    <location>
        <begin position="357"/>
        <end position="400"/>
    </location>
</feature>
<accession>A0A1G5QP88</accession>
<dbReference type="EMBL" id="FMWD01000007">
    <property type="protein sequence ID" value="SCZ63552.1"/>
    <property type="molecule type" value="Genomic_DNA"/>
</dbReference>
<dbReference type="SUPFAM" id="SSF53955">
    <property type="entry name" value="Lysozyme-like"/>
    <property type="match status" value="1"/>
</dbReference>
<dbReference type="STRING" id="415747.SAMN03097708_02501"/>
<dbReference type="PROSITE" id="PS00922">
    <property type="entry name" value="TRANSGLYCOSYLASE"/>
    <property type="match status" value="1"/>
</dbReference>
<comment type="similarity">
    <text evidence="1">Belongs to the transglycosylase Slt family.</text>
</comment>
<sequence>MPKPIKQSFLRVLSLSWLPLTLSGCLLQQALTETAEPETREPVTTSTSGSGQPTPVAPEPVHVSLESTTQAAESLPEPAGPPENLWDRLRSGYRLPAIEHAHIDADINWYASHQSYLDRVAERAEPYLHMVVESIEERDMPTEIALLPVVESAFQPFAYSHGRAAGLWQFVPATGHRFGLQQNWWYDGRRDVAEATRAALDYLEFLHQKFDGDWLLALAAYNSGEGTVGKAIRRNRQQGKPIDFFSLNLPDETRGYVPRLLAISRVVADPERHGVTLKPISNTPYLARVDVGSQIDLDLVAELAELPIEDVYRYNPGFNRWATAPDGPHKLLLPLEKSESFLAKLKDYPANERLTWTRHRIRSGENLGKIAQHYKTTVNLIQQVNDLNSHTIRAGQSLVIPVARKDLDRYNLSADQRLAKLQDKDREGKKIKHHVQNGDTLWDIARSYGVSVRTLAKWNGMAPRDLLRPGQTLTLWTRNQQQQASNANPVNFAHPFEKSTRQRIGYTVRSGDSLSRISQRFRVSVDNLKRWNNLQGKKYLQPGQSLTLYVDVTKQADSI</sequence>
<dbReference type="Gene3D" id="3.10.350.10">
    <property type="entry name" value="LysM domain"/>
    <property type="match status" value="3"/>
</dbReference>
<feature type="domain" description="LysM" evidence="4">
    <location>
        <begin position="431"/>
        <end position="475"/>
    </location>
</feature>
<dbReference type="Gene3D" id="1.10.530.10">
    <property type="match status" value="1"/>
</dbReference>
<organism evidence="5 6">
    <name type="scientific">Thiohalomonas denitrificans</name>
    <dbReference type="NCBI Taxonomy" id="415747"/>
    <lineage>
        <taxon>Bacteria</taxon>
        <taxon>Pseudomonadati</taxon>
        <taxon>Pseudomonadota</taxon>
        <taxon>Gammaproteobacteria</taxon>
        <taxon>Thiohalomonadales</taxon>
        <taxon>Thiohalomonadaceae</taxon>
        <taxon>Thiohalomonas</taxon>
    </lineage>
</organism>
<dbReference type="CDD" id="cd00118">
    <property type="entry name" value="LysM"/>
    <property type="match status" value="2"/>
</dbReference>
<protein>
    <submittedName>
        <fullName evidence="5">Membrane-bound lytic murein transglycosylase D</fullName>
    </submittedName>
</protein>
<evidence type="ECO:0000259" key="4">
    <source>
        <dbReference type="PROSITE" id="PS51782"/>
    </source>
</evidence>
<evidence type="ECO:0000256" key="1">
    <source>
        <dbReference type="ARBA" id="ARBA00007734"/>
    </source>
</evidence>
<dbReference type="InterPro" id="IPR000189">
    <property type="entry name" value="Transglyc_AS"/>
</dbReference>
<dbReference type="GO" id="GO:0000270">
    <property type="term" value="P:peptidoglycan metabolic process"/>
    <property type="evidence" value="ECO:0007669"/>
    <property type="project" value="InterPro"/>
</dbReference>
<dbReference type="PROSITE" id="PS51257">
    <property type="entry name" value="PROKAR_LIPOPROTEIN"/>
    <property type="match status" value="1"/>
</dbReference>
<dbReference type="Proteomes" id="UP000199648">
    <property type="component" value="Unassembled WGS sequence"/>
</dbReference>
<dbReference type="RefSeq" id="WP_092997627.1">
    <property type="nucleotide sequence ID" value="NZ_FMWD01000007.1"/>
</dbReference>
<reference evidence="5 6" key="1">
    <citation type="submission" date="2016-10" db="EMBL/GenBank/DDBJ databases">
        <authorList>
            <person name="de Groot N.N."/>
        </authorList>
    </citation>
    <scope>NUCLEOTIDE SEQUENCE [LARGE SCALE GENOMIC DNA]</scope>
    <source>
        <strain evidence="5 6">HLD2</strain>
    </source>
</reference>
<evidence type="ECO:0000313" key="6">
    <source>
        <dbReference type="Proteomes" id="UP000199648"/>
    </source>
</evidence>
<dbReference type="GO" id="GO:0016020">
    <property type="term" value="C:membrane"/>
    <property type="evidence" value="ECO:0007669"/>
    <property type="project" value="InterPro"/>
</dbReference>
<proteinExistence type="inferred from homology"/>